<name>A0A3E0UEC3_9GAMM</name>
<organism evidence="2 3">
    <name type="scientific">Thalassotalea euphylliae</name>
    <dbReference type="NCBI Taxonomy" id="1655234"/>
    <lineage>
        <taxon>Bacteria</taxon>
        <taxon>Pseudomonadati</taxon>
        <taxon>Pseudomonadota</taxon>
        <taxon>Gammaproteobacteria</taxon>
        <taxon>Alteromonadales</taxon>
        <taxon>Colwelliaceae</taxon>
        <taxon>Thalassotalea</taxon>
    </lineage>
</organism>
<dbReference type="AlphaFoldDB" id="A0A3E0UEC3"/>
<dbReference type="Proteomes" id="UP000256999">
    <property type="component" value="Unassembled WGS sequence"/>
</dbReference>
<evidence type="ECO:0000259" key="1">
    <source>
        <dbReference type="Pfam" id="PF21837"/>
    </source>
</evidence>
<gene>
    <name evidence="2" type="ORF">DXX92_08445</name>
</gene>
<evidence type="ECO:0000313" key="3">
    <source>
        <dbReference type="Proteomes" id="UP000256999"/>
    </source>
</evidence>
<dbReference type="RefSeq" id="WP_116000055.1">
    <property type="nucleotide sequence ID" value="NZ_QUOV01000001.1"/>
</dbReference>
<reference evidence="2 3" key="1">
    <citation type="submission" date="2018-08" db="EMBL/GenBank/DDBJ databases">
        <title>Thalassotalea euphylliae genome.</title>
        <authorList>
            <person name="Summers S."/>
            <person name="Rice S.A."/>
            <person name="Freckelton M.L."/>
            <person name="Nedved B.T."/>
            <person name="Hadfield M.G."/>
        </authorList>
    </citation>
    <scope>NUCLEOTIDE SEQUENCE [LARGE SCALE GENOMIC DNA]</scope>
    <source>
        <strain evidence="2 3">H2</strain>
    </source>
</reference>
<evidence type="ECO:0000313" key="2">
    <source>
        <dbReference type="EMBL" id="REL35381.1"/>
    </source>
</evidence>
<sequence>MKDEDLIRNLIPLWHGVMAWAKEVLVHSYKLDDAKEILGQAYRGRNQIPGTNWFYRTHGIGVDIFKTPEVGGIDFDFGKDEPDEWRLKIFFEKQFNDGQLPYADYQHLADDEERLEKAIKMVLSN</sequence>
<proteinExistence type="predicted"/>
<comment type="caution">
    <text evidence="2">The sequence shown here is derived from an EMBL/GenBank/DDBJ whole genome shotgun (WGS) entry which is preliminary data.</text>
</comment>
<dbReference type="EMBL" id="QUOV01000001">
    <property type="protein sequence ID" value="REL35381.1"/>
    <property type="molecule type" value="Genomic_DNA"/>
</dbReference>
<protein>
    <recommendedName>
        <fullName evidence="1">DUF6896 domain-containing protein</fullName>
    </recommendedName>
</protein>
<dbReference type="Pfam" id="PF21837">
    <property type="entry name" value="DUF6896"/>
    <property type="match status" value="1"/>
</dbReference>
<dbReference type="InterPro" id="IPR054191">
    <property type="entry name" value="DUF6896"/>
</dbReference>
<dbReference type="OrthoDB" id="9180115at2"/>
<accession>A0A3E0UEC3</accession>
<feature type="domain" description="DUF6896" evidence="1">
    <location>
        <begin position="10"/>
        <end position="118"/>
    </location>
</feature>